<evidence type="ECO:0000259" key="2">
    <source>
        <dbReference type="Pfam" id="PF19424"/>
    </source>
</evidence>
<dbReference type="GO" id="GO:0034703">
    <property type="term" value="C:cation channel complex"/>
    <property type="evidence" value="ECO:0007669"/>
    <property type="project" value="TreeGrafter"/>
</dbReference>
<feature type="region of interest" description="Disordered" evidence="1">
    <location>
        <begin position="1"/>
        <end position="50"/>
    </location>
</feature>
<dbReference type="InterPro" id="IPR045852">
    <property type="entry name" value="UNC80_central"/>
</dbReference>
<name>A0A8S2FH02_9BILA</name>
<comment type="caution">
    <text evidence="4">The sequence shown here is derived from an EMBL/GenBank/DDBJ whole genome shotgun (WGS) entry which is preliminary data.</text>
</comment>
<dbReference type="EMBL" id="CAJNOK010030842">
    <property type="protein sequence ID" value="CAF1465062.1"/>
    <property type="molecule type" value="Genomic_DNA"/>
</dbReference>
<dbReference type="GO" id="GO:0030424">
    <property type="term" value="C:axon"/>
    <property type="evidence" value="ECO:0007669"/>
    <property type="project" value="TreeGrafter"/>
</dbReference>
<dbReference type="Proteomes" id="UP000677228">
    <property type="component" value="Unassembled WGS sequence"/>
</dbReference>
<dbReference type="Pfam" id="PF20262">
    <property type="entry name" value="UNC80_C"/>
    <property type="match status" value="1"/>
</dbReference>
<dbReference type="GO" id="GO:0055080">
    <property type="term" value="P:monoatomic cation homeostasis"/>
    <property type="evidence" value="ECO:0007669"/>
    <property type="project" value="TreeGrafter"/>
</dbReference>
<feature type="domain" description="Protein UNC80 central region" evidence="2">
    <location>
        <begin position="54"/>
        <end position="87"/>
    </location>
</feature>
<dbReference type="GO" id="GO:0005261">
    <property type="term" value="F:monoatomic cation channel activity"/>
    <property type="evidence" value="ECO:0007669"/>
    <property type="project" value="TreeGrafter"/>
</dbReference>
<dbReference type="Proteomes" id="UP000682733">
    <property type="component" value="Unassembled WGS sequence"/>
</dbReference>
<evidence type="ECO:0000256" key="1">
    <source>
        <dbReference type="SAM" id="MobiDB-lite"/>
    </source>
</evidence>
<dbReference type="AlphaFoldDB" id="A0A8S2FH02"/>
<sequence>MSEDDAVVVDGNASSFMNKRQMPVAPRQGGGKSSETDDQSGVDSQIEPPDDCNILPPSIEFVLSSPALGILNLHAVDPPWLPHAKTRGSISQLLDFDEQADITDTNKIQLVALFRLLIALEYSHSDALRDECSILELVKDDKQTTTVTGGIQALSVAYAPDSIRSLQMLGIIDLLSPRYLEYLKYRTTTNG</sequence>
<dbReference type="EMBL" id="CAJOBA010052719">
    <property type="protein sequence ID" value="CAF4257886.1"/>
    <property type="molecule type" value="Genomic_DNA"/>
</dbReference>
<evidence type="ECO:0000259" key="3">
    <source>
        <dbReference type="Pfam" id="PF20262"/>
    </source>
</evidence>
<protein>
    <submittedName>
        <fullName evidence="4">Uncharacterized protein</fullName>
    </submittedName>
</protein>
<organism evidence="4 6">
    <name type="scientific">Didymodactylos carnosus</name>
    <dbReference type="NCBI Taxonomy" id="1234261"/>
    <lineage>
        <taxon>Eukaryota</taxon>
        <taxon>Metazoa</taxon>
        <taxon>Spiralia</taxon>
        <taxon>Gnathifera</taxon>
        <taxon>Rotifera</taxon>
        <taxon>Eurotatoria</taxon>
        <taxon>Bdelloidea</taxon>
        <taxon>Philodinida</taxon>
        <taxon>Philodinidae</taxon>
        <taxon>Didymodactylos</taxon>
    </lineage>
</organism>
<dbReference type="PANTHER" id="PTHR31781">
    <property type="entry name" value="UNC80"/>
    <property type="match status" value="1"/>
</dbReference>
<dbReference type="InterPro" id="IPR046460">
    <property type="entry name" value="UNC80_C"/>
</dbReference>
<dbReference type="Pfam" id="PF19424">
    <property type="entry name" value="UNC80"/>
    <property type="match status" value="1"/>
</dbReference>
<reference evidence="4" key="1">
    <citation type="submission" date="2021-02" db="EMBL/GenBank/DDBJ databases">
        <authorList>
            <person name="Nowell W R."/>
        </authorList>
    </citation>
    <scope>NUCLEOTIDE SEQUENCE</scope>
</reference>
<evidence type="ECO:0000313" key="4">
    <source>
        <dbReference type="EMBL" id="CAF1465062.1"/>
    </source>
</evidence>
<evidence type="ECO:0000313" key="6">
    <source>
        <dbReference type="Proteomes" id="UP000677228"/>
    </source>
</evidence>
<gene>
    <name evidence="4" type="ORF">OVA965_LOCUS35419</name>
    <name evidence="5" type="ORF">TMI583_LOCUS36385</name>
</gene>
<accession>A0A8S2FH02</accession>
<evidence type="ECO:0000313" key="5">
    <source>
        <dbReference type="EMBL" id="CAF4257886.1"/>
    </source>
</evidence>
<proteinExistence type="predicted"/>
<dbReference type="PANTHER" id="PTHR31781:SF1">
    <property type="entry name" value="PROTEIN UNC-80 HOMOLOG"/>
    <property type="match status" value="1"/>
</dbReference>
<feature type="domain" description="Protein UNC80 C-terminal" evidence="3">
    <location>
        <begin position="88"/>
        <end position="189"/>
    </location>
</feature>